<keyword evidence="3" id="KW-1185">Reference proteome</keyword>
<evidence type="ECO:0000259" key="1">
    <source>
        <dbReference type="Pfam" id="PF26621"/>
    </source>
</evidence>
<dbReference type="Pfam" id="PF26621">
    <property type="entry name" value="DUF8198"/>
    <property type="match status" value="1"/>
</dbReference>
<name>A0A2P2E311_9LEPT</name>
<organism evidence="2 3">
    <name type="scientific">Leptospira ryugenii</name>
    <dbReference type="NCBI Taxonomy" id="1917863"/>
    <lineage>
        <taxon>Bacteria</taxon>
        <taxon>Pseudomonadati</taxon>
        <taxon>Spirochaetota</taxon>
        <taxon>Spirochaetia</taxon>
        <taxon>Leptospirales</taxon>
        <taxon>Leptospiraceae</taxon>
        <taxon>Leptospira</taxon>
    </lineage>
</organism>
<dbReference type="RefSeq" id="WP_108977564.1">
    <property type="nucleotide sequence ID" value="NZ_BFBB01000008.1"/>
</dbReference>
<dbReference type="InterPro" id="IPR058511">
    <property type="entry name" value="DUF8198"/>
</dbReference>
<evidence type="ECO:0000313" key="3">
    <source>
        <dbReference type="Proteomes" id="UP000245133"/>
    </source>
</evidence>
<dbReference type="OrthoDB" id="341324at2"/>
<dbReference type="NCBIfam" id="NF047641">
    <property type="entry name" value="FFLEE_fam"/>
    <property type="match status" value="1"/>
</dbReference>
<accession>A0A2P2E311</accession>
<protein>
    <recommendedName>
        <fullName evidence="1">DUF8198 domain-containing protein</fullName>
    </recommendedName>
</protein>
<gene>
    <name evidence="2" type="ORF">LPTSP4_27380</name>
</gene>
<dbReference type="AlphaFoldDB" id="A0A2P2E311"/>
<dbReference type="Proteomes" id="UP000245133">
    <property type="component" value="Unassembled WGS sequence"/>
</dbReference>
<comment type="caution">
    <text evidence="2">The sequence shown here is derived from an EMBL/GenBank/DDBJ whole genome shotgun (WGS) entry which is preliminary data.</text>
</comment>
<proteinExistence type="predicted"/>
<feature type="domain" description="DUF8198" evidence="1">
    <location>
        <begin position="7"/>
        <end position="208"/>
    </location>
</feature>
<sequence length="214" mass="25547">MSKVLSPELRSARTEIVRVQIERFHLYYSEYFNQSETIKMAEYFFETVYNLEGKEEWEALALSTYDKVKHMMKESSRENIERLIFLNQITDELDLRMGQLLLDKNWKQGTKISQDEYFTLYQELGYADQRKKQLEVVLFNLRKFYDLAQKPIAGYVIKPAAAVAKMLGVYPLFEKVEQGYYATIPVKKSTFEAFFKEVEKREWEFLMRAFPELN</sequence>
<dbReference type="InterPro" id="IPR058063">
    <property type="entry name" value="FFLEE_fam"/>
</dbReference>
<reference evidence="2 3" key="1">
    <citation type="submission" date="2018-02" db="EMBL/GenBank/DDBJ databases">
        <title>Novel Leptospira species isolated from soil and water in Japan.</title>
        <authorList>
            <person name="Nakao R."/>
            <person name="Masuzawa T."/>
        </authorList>
    </citation>
    <scope>NUCLEOTIDE SEQUENCE [LARGE SCALE GENOMIC DNA]</scope>
    <source>
        <strain evidence="2 3">YH101</strain>
    </source>
</reference>
<evidence type="ECO:0000313" key="2">
    <source>
        <dbReference type="EMBL" id="GBF51206.1"/>
    </source>
</evidence>
<dbReference type="EMBL" id="BFBB01000008">
    <property type="protein sequence ID" value="GBF51206.1"/>
    <property type="molecule type" value="Genomic_DNA"/>
</dbReference>